<keyword evidence="3" id="KW-0378">Hydrolase</keyword>
<comment type="caution">
    <text evidence="8">The sequence shown here is derived from an EMBL/GenBank/DDBJ whole genome shotgun (WGS) entry which is preliminary data.</text>
</comment>
<dbReference type="PROSITE" id="PS00523">
    <property type="entry name" value="SULFATASE_1"/>
    <property type="match status" value="1"/>
</dbReference>
<dbReference type="InterPro" id="IPR050738">
    <property type="entry name" value="Sulfatase"/>
</dbReference>
<evidence type="ECO:0000259" key="7">
    <source>
        <dbReference type="Pfam" id="PF00884"/>
    </source>
</evidence>
<dbReference type="Proteomes" id="UP000285864">
    <property type="component" value="Unassembled WGS sequence"/>
</dbReference>
<reference evidence="8 9" key="1">
    <citation type="submission" date="2018-08" db="EMBL/GenBank/DDBJ databases">
        <title>A genome reference for cultivated species of the human gut microbiota.</title>
        <authorList>
            <person name="Zou Y."/>
            <person name="Xue W."/>
            <person name="Luo G."/>
        </authorList>
    </citation>
    <scope>NUCLEOTIDE SEQUENCE [LARGE SCALE GENOMIC DNA]</scope>
    <source>
        <strain evidence="8 9">AF24-2</strain>
    </source>
</reference>
<evidence type="ECO:0000256" key="2">
    <source>
        <dbReference type="ARBA" id="ARBA00022723"/>
    </source>
</evidence>
<evidence type="ECO:0000313" key="8">
    <source>
        <dbReference type="EMBL" id="RGR92116.1"/>
    </source>
</evidence>
<comment type="PTM">
    <text evidence="5">The conversion to 3-oxoalanine (also known as C-formylglycine, FGly), of a serine or cysteine residue in prokaryotes and of a cysteine residue in eukaryotes, is critical for catalytic activity.</text>
</comment>
<dbReference type="PANTHER" id="PTHR42693:SF53">
    <property type="entry name" value="ENDO-4-O-SULFATASE"/>
    <property type="match status" value="1"/>
</dbReference>
<evidence type="ECO:0000256" key="3">
    <source>
        <dbReference type="ARBA" id="ARBA00022801"/>
    </source>
</evidence>
<evidence type="ECO:0000256" key="1">
    <source>
        <dbReference type="ARBA" id="ARBA00008779"/>
    </source>
</evidence>
<protein>
    <submittedName>
        <fullName evidence="8">N-acetylgalactosamine 6-sulfate sulfatase</fullName>
    </submittedName>
</protein>
<dbReference type="InterPro" id="IPR017850">
    <property type="entry name" value="Alkaline_phosphatase_core_sf"/>
</dbReference>
<dbReference type="PANTHER" id="PTHR42693">
    <property type="entry name" value="ARYLSULFATASE FAMILY MEMBER"/>
    <property type="match status" value="1"/>
</dbReference>
<feature type="chain" id="PRO_5019050185" evidence="6">
    <location>
        <begin position="24"/>
        <end position="489"/>
    </location>
</feature>
<dbReference type="AlphaFoldDB" id="A0A412GBE3"/>
<evidence type="ECO:0000313" key="9">
    <source>
        <dbReference type="Proteomes" id="UP000285864"/>
    </source>
</evidence>
<feature type="signal peptide" evidence="6">
    <location>
        <begin position="1"/>
        <end position="23"/>
    </location>
</feature>
<dbReference type="EMBL" id="QRUU01000078">
    <property type="protein sequence ID" value="RGR92116.1"/>
    <property type="molecule type" value="Genomic_DNA"/>
</dbReference>
<feature type="domain" description="Sulfatase N-terminal" evidence="7">
    <location>
        <begin position="29"/>
        <end position="369"/>
    </location>
</feature>
<feature type="modified residue" description="3-oxoalanine (Ser)" evidence="5">
    <location>
        <position position="77"/>
    </location>
</feature>
<keyword evidence="4" id="KW-0106">Calcium</keyword>
<dbReference type="Gene3D" id="3.30.1120.10">
    <property type="match status" value="1"/>
</dbReference>
<dbReference type="GO" id="GO:0004065">
    <property type="term" value="F:arylsulfatase activity"/>
    <property type="evidence" value="ECO:0007669"/>
    <property type="project" value="TreeGrafter"/>
</dbReference>
<organism evidence="8 9">
    <name type="scientific">Phocaeicola coprocola</name>
    <dbReference type="NCBI Taxonomy" id="310298"/>
    <lineage>
        <taxon>Bacteria</taxon>
        <taxon>Pseudomonadati</taxon>
        <taxon>Bacteroidota</taxon>
        <taxon>Bacteroidia</taxon>
        <taxon>Bacteroidales</taxon>
        <taxon>Bacteroidaceae</taxon>
        <taxon>Phocaeicola</taxon>
    </lineage>
</organism>
<dbReference type="GO" id="GO:0046872">
    <property type="term" value="F:metal ion binding"/>
    <property type="evidence" value="ECO:0007669"/>
    <property type="project" value="UniProtKB-KW"/>
</dbReference>
<evidence type="ECO:0000256" key="4">
    <source>
        <dbReference type="ARBA" id="ARBA00022837"/>
    </source>
</evidence>
<keyword evidence="2" id="KW-0479">Metal-binding</keyword>
<keyword evidence="6" id="KW-0732">Signal</keyword>
<evidence type="ECO:0000256" key="5">
    <source>
        <dbReference type="PIRSR" id="PIRSR600917-52"/>
    </source>
</evidence>
<dbReference type="InterPro" id="IPR000917">
    <property type="entry name" value="Sulfatase_N"/>
</dbReference>
<gene>
    <name evidence="8" type="ORF">DWY20_13145</name>
</gene>
<evidence type="ECO:0000256" key="6">
    <source>
        <dbReference type="SAM" id="SignalP"/>
    </source>
</evidence>
<name>A0A412GBE3_9BACT</name>
<dbReference type="Gene3D" id="3.40.720.10">
    <property type="entry name" value="Alkaline Phosphatase, subunit A"/>
    <property type="match status" value="1"/>
</dbReference>
<comment type="similarity">
    <text evidence="1">Belongs to the sulfatase family.</text>
</comment>
<dbReference type="SUPFAM" id="SSF53649">
    <property type="entry name" value="Alkaline phosphatase-like"/>
    <property type="match status" value="1"/>
</dbReference>
<proteinExistence type="inferred from homology"/>
<dbReference type="Pfam" id="PF00884">
    <property type="entry name" value="Sulfatase"/>
    <property type="match status" value="1"/>
</dbReference>
<keyword evidence="9" id="KW-1185">Reference proteome</keyword>
<accession>A0A412GBE3</accession>
<dbReference type="RefSeq" id="WP_118485187.1">
    <property type="nucleotide sequence ID" value="NZ_CAUELD010000025.1"/>
</dbReference>
<dbReference type="InterPro" id="IPR024607">
    <property type="entry name" value="Sulfatase_CS"/>
</dbReference>
<sequence length="489" mass="55257">MKTHYYRICLLSASIGLTAGVFAQQGKSPNVILIMADDLGWGDVGFNGNTCIKTPFLDQMATEGTVFTNFYAGAPLSSPTRASVLTGRNAFRMGVFAPNIGILRPEEHTLPEYLHDLGYTTGHFGKWHLGTLTCTEVDANRGRPENSHLVNLPDEHGYDEAFVTESKVPTCDPMFAPIENNGRFWDCIPQGASRKLYGTYYWDAKGQKVQDNLNGDDSRVVMDRVLPFISRAVKKKQPFLATVWFHTPHLPCVAEPEYAKMYAGLSIEERNYYGCITAMDAQIRRLVDFLKQKGVYENTIIFFCSDNGPELNTPGTAGQYKGKKRSLYEGGIRVPSLMLWQAQQHKLPKTVSVPCCTSDYLPTVAQIIGFTLDKKRKLDGESFMPMLLGESEHRNTPLVFCSDTQGAVISDRYKLYVNKNTVELYDLESDPYEKMNLCNDHIEIADSLKNYLHIQMDEFQQSFSGKEYGIKSVERMKQKWHDIFAEKNN</sequence>